<keyword evidence="1" id="KW-0812">Transmembrane</keyword>
<evidence type="ECO:0008006" key="4">
    <source>
        <dbReference type="Google" id="ProtNLM"/>
    </source>
</evidence>
<evidence type="ECO:0000313" key="3">
    <source>
        <dbReference type="Proteomes" id="UP000886817"/>
    </source>
</evidence>
<dbReference type="EMBL" id="DXEX01000230">
    <property type="protein sequence ID" value="HIX60147.1"/>
    <property type="molecule type" value="Genomic_DNA"/>
</dbReference>
<accession>A0A9D1WJU2</accession>
<comment type="caution">
    <text evidence="2">The sequence shown here is derived from an EMBL/GenBank/DDBJ whole genome shotgun (WGS) entry which is preliminary data.</text>
</comment>
<name>A0A9D1WJU2_9FIRM</name>
<feature type="transmembrane region" description="Helical" evidence="1">
    <location>
        <begin position="102"/>
        <end position="135"/>
    </location>
</feature>
<organism evidence="2 3">
    <name type="scientific">Candidatus Blautia gallistercoris</name>
    <dbReference type="NCBI Taxonomy" id="2838490"/>
    <lineage>
        <taxon>Bacteria</taxon>
        <taxon>Bacillati</taxon>
        <taxon>Bacillota</taxon>
        <taxon>Clostridia</taxon>
        <taxon>Lachnospirales</taxon>
        <taxon>Lachnospiraceae</taxon>
        <taxon>Blautia</taxon>
    </lineage>
</organism>
<reference evidence="2" key="2">
    <citation type="submission" date="2021-04" db="EMBL/GenBank/DDBJ databases">
        <authorList>
            <person name="Gilroy R."/>
        </authorList>
    </citation>
    <scope>NUCLEOTIDE SEQUENCE</scope>
    <source>
        <strain evidence="2">ChiSjej1B19-8411</strain>
    </source>
</reference>
<proteinExistence type="predicted"/>
<feature type="non-terminal residue" evidence="2">
    <location>
        <position position="136"/>
    </location>
</feature>
<gene>
    <name evidence="2" type="ORF">IAA45_10620</name>
</gene>
<keyword evidence="1" id="KW-1133">Transmembrane helix</keyword>
<sequence length="136" mass="14339">MQKKIPGRMLLKVVGIILIILGVMGVLSAVSTIMMAGSISSGQMAQEMLDILEQTAGPLGVDPGYLMSAGIISAVNSAVYMILGIFGILYSKRPDKGKQSFIFGIVLIVLALAVQAHNAVYGVMTVMNLIIALVFP</sequence>
<feature type="transmembrane region" description="Helical" evidence="1">
    <location>
        <begin position="65"/>
        <end position="90"/>
    </location>
</feature>
<dbReference type="AlphaFoldDB" id="A0A9D1WJU2"/>
<evidence type="ECO:0000256" key="1">
    <source>
        <dbReference type="SAM" id="Phobius"/>
    </source>
</evidence>
<keyword evidence="1" id="KW-0472">Membrane</keyword>
<reference evidence="2" key="1">
    <citation type="journal article" date="2021" name="PeerJ">
        <title>Extensive microbial diversity within the chicken gut microbiome revealed by metagenomics and culture.</title>
        <authorList>
            <person name="Gilroy R."/>
            <person name="Ravi A."/>
            <person name="Getino M."/>
            <person name="Pursley I."/>
            <person name="Horton D.L."/>
            <person name="Alikhan N.F."/>
            <person name="Baker D."/>
            <person name="Gharbi K."/>
            <person name="Hall N."/>
            <person name="Watson M."/>
            <person name="Adriaenssens E.M."/>
            <person name="Foster-Nyarko E."/>
            <person name="Jarju S."/>
            <person name="Secka A."/>
            <person name="Antonio M."/>
            <person name="Oren A."/>
            <person name="Chaudhuri R.R."/>
            <person name="La Ragione R."/>
            <person name="Hildebrand F."/>
            <person name="Pallen M.J."/>
        </authorList>
    </citation>
    <scope>NUCLEOTIDE SEQUENCE</scope>
    <source>
        <strain evidence="2">ChiSjej1B19-8411</strain>
    </source>
</reference>
<evidence type="ECO:0000313" key="2">
    <source>
        <dbReference type="EMBL" id="HIX60147.1"/>
    </source>
</evidence>
<dbReference type="Proteomes" id="UP000886817">
    <property type="component" value="Unassembled WGS sequence"/>
</dbReference>
<protein>
    <recommendedName>
        <fullName evidence="4">DUF4064 domain-containing protein</fullName>
    </recommendedName>
</protein>